<name>A0AAV7G6K4_DENCH</name>
<gene>
    <name evidence="2" type="ORF">IEQ34_021804</name>
</gene>
<evidence type="ECO:0000313" key="3">
    <source>
        <dbReference type="Proteomes" id="UP000775213"/>
    </source>
</evidence>
<proteinExistence type="predicted"/>
<dbReference type="AlphaFoldDB" id="A0AAV7G6K4"/>
<accession>A0AAV7G6K4</accession>
<reference evidence="2 3" key="1">
    <citation type="journal article" date="2021" name="Hortic Res">
        <title>Chromosome-scale assembly of the Dendrobium chrysotoxum genome enhances the understanding of orchid evolution.</title>
        <authorList>
            <person name="Zhang Y."/>
            <person name="Zhang G.Q."/>
            <person name="Zhang D."/>
            <person name="Liu X.D."/>
            <person name="Xu X.Y."/>
            <person name="Sun W.H."/>
            <person name="Yu X."/>
            <person name="Zhu X."/>
            <person name="Wang Z.W."/>
            <person name="Zhao X."/>
            <person name="Zhong W.Y."/>
            <person name="Chen H."/>
            <person name="Yin W.L."/>
            <person name="Huang T."/>
            <person name="Niu S.C."/>
            <person name="Liu Z.J."/>
        </authorList>
    </citation>
    <scope>NUCLEOTIDE SEQUENCE [LARGE SCALE GENOMIC DNA]</scope>
    <source>
        <strain evidence="2">Lindl</strain>
    </source>
</reference>
<dbReference type="EMBL" id="JAGFBR010000018">
    <property type="protein sequence ID" value="KAH0451112.1"/>
    <property type="molecule type" value="Genomic_DNA"/>
</dbReference>
<evidence type="ECO:0000256" key="1">
    <source>
        <dbReference type="SAM" id="MobiDB-lite"/>
    </source>
</evidence>
<comment type="caution">
    <text evidence="2">The sequence shown here is derived from an EMBL/GenBank/DDBJ whole genome shotgun (WGS) entry which is preliminary data.</text>
</comment>
<feature type="region of interest" description="Disordered" evidence="1">
    <location>
        <begin position="1"/>
        <end position="20"/>
    </location>
</feature>
<evidence type="ECO:0000313" key="2">
    <source>
        <dbReference type="EMBL" id="KAH0451112.1"/>
    </source>
</evidence>
<organism evidence="2 3">
    <name type="scientific">Dendrobium chrysotoxum</name>
    <name type="common">Orchid</name>
    <dbReference type="NCBI Taxonomy" id="161865"/>
    <lineage>
        <taxon>Eukaryota</taxon>
        <taxon>Viridiplantae</taxon>
        <taxon>Streptophyta</taxon>
        <taxon>Embryophyta</taxon>
        <taxon>Tracheophyta</taxon>
        <taxon>Spermatophyta</taxon>
        <taxon>Magnoliopsida</taxon>
        <taxon>Liliopsida</taxon>
        <taxon>Asparagales</taxon>
        <taxon>Orchidaceae</taxon>
        <taxon>Epidendroideae</taxon>
        <taxon>Malaxideae</taxon>
        <taxon>Dendrobiinae</taxon>
        <taxon>Dendrobium</taxon>
    </lineage>
</organism>
<protein>
    <submittedName>
        <fullName evidence="2">Uncharacterized protein</fullName>
    </submittedName>
</protein>
<sequence length="210" mass="24107">MPKGRRKKKGDTEPPPKPIVCSLDAGDAAQNFHDRKITFNHREGMSSIDYKPPPKPIVGSLDDGDATQNFHDRQIAFNHREGMPAMVLPITVTRLQSFRPLSSDNYGPSNHRHLTTIFLTSVSRQLQPFRPPLLDYSLFDLRRLITIHPTIIALLLSFRPTSDVDLSYRPNKYVNTDSSNSHLVYNKVKYVNYQMYCIMTTAHITYEEDF</sequence>
<keyword evidence="3" id="KW-1185">Reference proteome</keyword>
<dbReference type="Proteomes" id="UP000775213">
    <property type="component" value="Unassembled WGS sequence"/>
</dbReference>